<organism evidence="4 5">
    <name type="scientific">Mycolicibacillus koreensis</name>
    <dbReference type="NCBI Taxonomy" id="1069220"/>
    <lineage>
        <taxon>Bacteria</taxon>
        <taxon>Bacillati</taxon>
        <taxon>Actinomycetota</taxon>
        <taxon>Actinomycetes</taxon>
        <taxon>Mycobacteriales</taxon>
        <taxon>Mycobacteriaceae</taxon>
        <taxon>Mycolicibacillus</taxon>
    </lineage>
</organism>
<evidence type="ECO:0000256" key="3">
    <source>
        <dbReference type="ARBA" id="ARBA00023002"/>
    </source>
</evidence>
<dbReference type="PANTHER" id="PTHR32332">
    <property type="entry name" value="2-NITROPROPANE DIOXYGENASE"/>
    <property type="match status" value="1"/>
</dbReference>
<dbReference type="SUPFAM" id="SSF51412">
    <property type="entry name" value="Inosine monophosphate dehydrogenase (IMPDH)"/>
    <property type="match status" value="1"/>
</dbReference>
<dbReference type="InterPro" id="IPR004136">
    <property type="entry name" value="NMO"/>
</dbReference>
<reference evidence="4 5" key="1">
    <citation type="submission" date="2017-04" db="EMBL/GenBank/DDBJ databases">
        <title>The new phylogeny of genus Mycobacterium.</title>
        <authorList>
            <person name="Tortoli E."/>
            <person name="Trovato A."/>
            <person name="Cirillo D.M."/>
        </authorList>
    </citation>
    <scope>NUCLEOTIDE SEQUENCE [LARGE SCALE GENOMIC DNA]</scope>
    <source>
        <strain evidence="4 5">KCTC 19819</strain>
    </source>
</reference>
<keyword evidence="5" id="KW-1185">Reference proteome</keyword>
<protein>
    <submittedName>
        <fullName evidence="4">Monooxygenase</fullName>
    </submittedName>
</protein>
<comment type="caution">
    <text evidence="4">The sequence shown here is derived from an EMBL/GenBank/DDBJ whole genome shotgun (WGS) entry which is preliminary data.</text>
</comment>
<evidence type="ECO:0000256" key="1">
    <source>
        <dbReference type="ARBA" id="ARBA00022630"/>
    </source>
</evidence>
<keyword evidence="1" id="KW-0285">Flavoprotein</keyword>
<keyword evidence="3" id="KW-0560">Oxidoreductase</keyword>
<dbReference type="PANTHER" id="PTHR32332:SF38">
    <property type="entry name" value="MONOOXYGENASE RV1533-RELATED"/>
    <property type="match status" value="1"/>
</dbReference>
<name>A0A7I7SCJ0_9MYCO</name>
<dbReference type="OrthoDB" id="7165168at2"/>
<dbReference type="AlphaFoldDB" id="A0A7I7SCJ0"/>
<sequence length="375" mass="39479">MHTRVADLLGVEYPICAFSHCRDVVAAVTNAGGFGVLGAVAHSPERLDTELTWIEQQTGGKPYGVDLLLPPKYVGAERGGLDADAVAALLPAEHRAFVDEILQRYQIPPVPERTPIGGLNVSPKGYEPLLEVAFSHDIRLIASALGPPPPDVVARAHERDVAVAALAGTVDHARRHAAAGVDLIVAQGGEAGGHTGEVATMVLVPEVVDAVAPVPVLAAGGIAGGRQMAAALALGAEGIWCGSVWLTTDEAETPPAVKEKFLTAGSTDTVRSRSLTGKPARMLRTAWTDEWERPDRPDPLGMPLQNALVAESQRAITRAAGRPGTRADELATYFVGQVVGALDRVRPARSVVLEMISEFIDAVQRLDGMLDDDAP</sequence>
<dbReference type="InterPro" id="IPR013785">
    <property type="entry name" value="Aldolase_TIM"/>
</dbReference>
<evidence type="ECO:0000313" key="4">
    <source>
        <dbReference type="EMBL" id="OSC36007.1"/>
    </source>
</evidence>
<dbReference type="RefSeq" id="WP_069392021.1">
    <property type="nucleotide sequence ID" value="NZ_AP022594.1"/>
</dbReference>
<evidence type="ECO:0000256" key="2">
    <source>
        <dbReference type="ARBA" id="ARBA00022643"/>
    </source>
</evidence>
<dbReference type="Proteomes" id="UP000193577">
    <property type="component" value="Unassembled WGS sequence"/>
</dbReference>
<dbReference type="Pfam" id="PF03060">
    <property type="entry name" value="NMO"/>
    <property type="match status" value="1"/>
</dbReference>
<dbReference type="CDD" id="cd04730">
    <property type="entry name" value="NPD_like"/>
    <property type="match status" value="1"/>
</dbReference>
<keyword evidence="2" id="KW-0288">FMN</keyword>
<dbReference type="Gene3D" id="3.20.20.70">
    <property type="entry name" value="Aldolase class I"/>
    <property type="match status" value="1"/>
</dbReference>
<keyword evidence="4" id="KW-0503">Monooxygenase</keyword>
<dbReference type="GO" id="GO:0018580">
    <property type="term" value="F:nitronate monooxygenase activity"/>
    <property type="evidence" value="ECO:0007669"/>
    <property type="project" value="InterPro"/>
</dbReference>
<evidence type="ECO:0000313" key="5">
    <source>
        <dbReference type="Proteomes" id="UP000193577"/>
    </source>
</evidence>
<proteinExistence type="predicted"/>
<dbReference type="EMBL" id="NCXO01000001">
    <property type="protein sequence ID" value="OSC36007.1"/>
    <property type="molecule type" value="Genomic_DNA"/>
</dbReference>
<gene>
    <name evidence="4" type="ORF">B8W67_00455</name>
</gene>
<accession>A0A7I7SCJ0</accession>